<dbReference type="AlphaFoldDB" id="A0A6J7D208"/>
<name>A0A6J7D208_9ZZZZ</name>
<evidence type="ECO:0000313" key="2">
    <source>
        <dbReference type="EMBL" id="CAB5027072.1"/>
    </source>
</evidence>
<gene>
    <name evidence="1" type="ORF">UFOPK3427_00395</name>
    <name evidence="2" type="ORF">UFOPK4112_01300</name>
</gene>
<sequence length="92" mass="10268">MLCHAVLQRFAEQDESKRRYEKMNYIRSDVFRSTHLTISWITPEGADLAPAAILSSVEADSDSPLASGNTTMALVSAVSHRCSHAWYRRGTP</sequence>
<evidence type="ECO:0000313" key="1">
    <source>
        <dbReference type="EMBL" id="CAB4864346.1"/>
    </source>
</evidence>
<organism evidence="1">
    <name type="scientific">freshwater metagenome</name>
    <dbReference type="NCBI Taxonomy" id="449393"/>
    <lineage>
        <taxon>unclassified sequences</taxon>
        <taxon>metagenomes</taxon>
        <taxon>ecological metagenomes</taxon>
    </lineage>
</organism>
<proteinExistence type="predicted"/>
<reference evidence="1" key="1">
    <citation type="submission" date="2020-05" db="EMBL/GenBank/DDBJ databases">
        <authorList>
            <person name="Chiriac C."/>
            <person name="Salcher M."/>
            <person name="Ghai R."/>
            <person name="Kavagutti S V."/>
        </authorList>
    </citation>
    <scope>NUCLEOTIDE SEQUENCE</scope>
</reference>
<dbReference type="EMBL" id="CAFBPM010000013">
    <property type="protein sequence ID" value="CAB5027072.1"/>
    <property type="molecule type" value="Genomic_DNA"/>
</dbReference>
<protein>
    <submittedName>
        <fullName evidence="1">Unannotated protein</fullName>
    </submittedName>
</protein>
<dbReference type="EMBL" id="CAFBLT010000001">
    <property type="protein sequence ID" value="CAB4864346.1"/>
    <property type="molecule type" value="Genomic_DNA"/>
</dbReference>
<accession>A0A6J7D208</accession>